<dbReference type="AlphaFoldDB" id="A0A2T6KCX1"/>
<name>A0A2T6KCX1_9RHOB</name>
<accession>A0A2T6KCX1</accession>
<dbReference type="Proteomes" id="UP000244523">
    <property type="component" value="Unassembled WGS sequence"/>
</dbReference>
<gene>
    <name evidence="1" type="ORF">C8N45_10994</name>
</gene>
<organism evidence="1 2">
    <name type="scientific">Yoonia sediminilitoris</name>
    <dbReference type="NCBI Taxonomy" id="1286148"/>
    <lineage>
        <taxon>Bacteria</taxon>
        <taxon>Pseudomonadati</taxon>
        <taxon>Pseudomonadota</taxon>
        <taxon>Alphaproteobacteria</taxon>
        <taxon>Rhodobacterales</taxon>
        <taxon>Paracoccaceae</taxon>
        <taxon>Yoonia</taxon>
    </lineage>
</organism>
<evidence type="ECO:0000313" key="1">
    <source>
        <dbReference type="EMBL" id="PUB12785.1"/>
    </source>
</evidence>
<sequence>MRDGADLETQRLNVRFNTLWLPAEKLTIRAPAFIR</sequence>
<dbReference type="EMBL" id="QBUD01000009">
    <property type="protein sequence ID" value="PUB12785.1"/>
    <property type="molecule type" value="Genomic_DNA"/>
</dbReference>
<comment type="caution">
    <text evidence="1">The sequence shown here is derived from an EMBL/GenBank/DDBJ whole genome shotgun (WGS) entry which is preliminary data.</text>
</comment>
<protein>
    <submittedName>
        <fullName evidence="1">Uncharacterized protein</fullName>
    </submittedName>
</protein>
<evidence type="ECO:0000313" key="2">
    <source>
        <dbReference type="Proteomes" id="UP000244523"/>
    </source>
</evidence>
<keyword evidence="2" id="KW-1185">Reference proteome</keyword>
<reference evidence="1 2" key="1">
    <citation type="submission" date="2018-04" db="EMBL/GenBank/DDBJ databases">
        <title>Genomic Encyclopedia of Archaeal and Bacterial Type Strains, Phase II (KMG-II): from individual species to whole genera.</title>
        <authorList>
            <person name="Goeker M."/>
        </authorList>
    </citation>
    <scope>NUCLEOTIDE SEQUENCE [LARGE SCALE GENOMIC DNA]</scope>
    <source>
        <strain evidence="1 2">DSM 29955</strain>
    </source>
</reference>
<proteinExistence type="predicted"/>